<dbReference type="GeneID" id="78412860"/>
<dbReference type="Proteomes" id="UP000005926">
    <property type="component" value="Unassembled WGS sequence"/>
</dbReference>
<dbReference type="AlphaFoldDB" id="C8NFV6"/>
<comment type="similarity">
    <text evidence="1 2">Belongs to the metallophosphoesterase superfamily. YfcE family.</text>
</comment>
<dbReference type="GO" id="GO:0046872">
    <property type="term" value="F:metal ion binding"/>
    <property type="evidence" value="ECO:0007669"/>
    <property type="project" value="UniProtKB-KW"/>
</dbReference>
<accession>C8NFV6</accession>
<dbReference type="InterPro" id="IPR029052">
    <property type="entry name" value="Metallo-depent_PP-like"/>
</dbReference>
<sequence length="182" mass="20434">MKIVIVSDNHGQELTLRKIFDHFSGEKVTFVHTGDSEFPYKDGLLSHCVRVTGNCDYDMEYPEFEVFEVEGITFFVTHGHHQYVNAGREYLANMAKEKGASIALYGHTHKLNAETVDGVLCINSGSTNFPRGTYAGTASYAVLEILSKEQICLTYYTTKHEVLDDLVLNYTWSPEGGYTLDS</sequence>
<evidence type="ECO:0000313" key="4">
    <source>
        <dbReference type="EMBL" id="EEW37442.1"/>
    </source>
</evidence>
<dbReference type="PANTHER" id="PTHR11124">
    <property type="entry name" value="VACUOLAR SORTING PROTEIN VPS29"/>
    <property type="match status" value="1"/>
</dbReference>
<dbReference type="Pfam" id="PF12850">
    <property type="entry name" value="Metallophos_2"/>
    <property type="match status" value="1"/>
</dbReference>
<dbReference type="InterPro" id="IPR024654">
    <property type="entry name" value="Calcineurin-like_PHP_lpxH"/>
</dbReference>
<dbReference type="EMBL" id="ACKZ01000016">
    <property type="protein sequence ID" value="EEW37442.1"/>
    <property type="molecule type" value="Genomic_DNA"/>
</dbReference>
<evidence type="ECO:0000256" key="2">
    <source>
        <dbReference type="RuleBase" id="RU362039"/>
    </source>
</evidence>
<keyword evidence="4" id="KW-0378">Hydrolase</keyword>
<organism evidence="4 5">
    <name type="scientific">Granulicatella adiacens ATCC 49175</name>
    <dbReference type="NCBI Taxonomy" id="638301"/>
    <lineage>
        <taxon>Bacteria</taxon>
        <taxon>Bacillati</taxon>
        <taxon>Bacillota</taxon>
        <taxon>Bacilli</taxon>
        <taxon>Lactobacillales</taxon>
        <taxon>Carnobacteriaceae</taxon>
        <taxon>Granulicatella</taxon>
    </lineage>
</organism>
<dbReference type="eggNOG" id="COG0622">
    <property type="taxonomic scope" value="Bacteria"/>
</dbReference>
<dbReference type="EC" id="3.1.4.-" evidence="2"/>
<protein>
    <recommendedName>
        <fullName evidence="2">Phosphoesterase</fullName>
        <ecNumber evidence="2">3.1.4.-</ecNumber>
    </recommendedName>
</protein>
<keyword evidence="5" id="KW-1185">Reference proteome</keyword>
<dbReference type="CDD" id="cd00841">
    <property type="entry name" value="MPP_YfcE"/>
    <property type="match status" value="1"/>
</dbReference>
<keyword evidence="2" id="KW-0479">Metal-binding</keyword>
<dbReference type="GO" id="GO:0016787">
    <property type="term" value="F:hydrolase activity"/>
    <property type="evidence" value="ECO:0007669"/>
    <property type="project" value="UniProtKB-UniRule"/>
</dbReference>
<proteinExistence type="inferred from homology"/>
<gene>
    <name evidence="4" type="ORF">HMPREF0444_0801</name>
</gene>
<feature type="domain" description="Calcineurin-like phosphoesterase" evidence="3">
    <location>
        <begin position="1"/>
        <end position="145"/>
    </location>
</feature>
<dbReference type="NCBIfam" id="TIGR00040">
    <property type="entry name" value="yfcE"/>
    <property type="match status" value="1"/>
</dbReference>
<dbReference type="SUPFAM" id="SSF56300">
    <property type="entry name" value="Metallo-dependent phosphatases"/>
    <property type="match status" value="1"/>
</dbReference>
<comment type="cofactor">
    <cofactor evidence="2">
        <name>a divalent metal cation</name>
        <dbReference type="ChEBI" id="CHEBI:60240"/>
    </cofactor>
</comment>
<dbReference type="InterPro" id="IPR000979">
    <property type="entry name" value="Phosphodiesterase_MJ0936/Vps29"/>
</dbReference>
<dbReference type="Gene3D" id="3.60.21.10">
    <property type="match status" value="1"/>
</dbReference>
<dbReference type="RefSeq" id="WP_005606745.1">
    <property type="nucleotide sequence ID" value="NZ_CP102283.1"/>
</dbReference>
<dbReference type="STRING" id="638301.HMPREF0444_0801"/>
<name>C8NFV6_9LACT</name>
<dbReference type="HOGENOM" id="CLU_063749_2_0_9"/>
<reference evidence="4 5" key="1">
    <citation type="submission" date="2009-08" db="EMBL/GenBank/DDBJ databases">
        <authorList>
            <person name="Muzny D."/>
            <person name="Qin X."/>
            <person name="Deng J."/>
            <person name="Jiang H."/>
            <person name="Liu Y."/>
            <person name="Qu J."/>
            <person name="Song X.-Z."/>
            <person name="Zhang L."/>
            <person name="Thornton R."/>
            <person name="Coyle M."/>
            <person name="Francisco L."/>
            <person name="Jackson L."/>
            <person name="Javaid M."/>
            <person name="Korchina V."/>
            <person name="Kovar C."/>
            <person name="Mata R."/>
            <person name="Mathew T."/>
            <person name="Ngo R."/>
            <person name="Nguyen L."/>
            <person name="Nguyen N."/>
            <person name="Okwuonu G."/>
            <person name="Ongeri F."/>
            <person name="Pham C."/>
            <person name="Simmons D."/>
            <person name="Wilczek-Boney K."/>
            <person name="Hale W."/>
            <person name="Jakkamsetti A."/>
            <person name="Pham P."/>
            <person name="Ruth R."/>
            <person name="San Lucas F."/>
            <person name="Warren J."/>
            <person name="Zhang J."/>
            <person name="Zhao Z."/>
            <person name="Zhou C."/>
            <person name="Zhu D."/>
            <person name="Lee S."/>
            <person name="Bess C."/>
            <person name="Blankenburg K."/>
            <person name="Forbes L."/>
            <person name="Fu Q."/>
            <person name="Gubbala S."/>
            <person name="Hirani K."/>
            <person name="Jayaseelan J.C."/>
            <person name="Lara F."/>
            <person name="Munidasa M."/>
            <person name="Palculict T."/>
            <person name="Patil S."/>
            <person name="Pu L.-L."/>
            <person name="Saada N."/>
            <person name="Tang L."/>
            <person name="Weissenberger G."/>
            <person name="Zhu Y."/>
            <person name="Hemphill L."/>
            <person name="Shang Y."/>
            <person name="Youmans B."/>
            <person name="Ayvaz T."/>
            <person name="Ross M."/>
            <person name="Santibanez J."/>
            <person name="Aqrawi P."/>
            <person name="Gross S."/>
            <person name="Joshi V."/>
            <person name="Fowler G."/>
            <person name="Nazareth L."/>
            <person name="Reid J."/>
            <person name="Worley K."/>
            <person name="Petrosino J."/>
            <person name="Highlander S."/>
            <person name="Gibbs R."/>
        </authorList>
    </citation>
    <scope>NUCLEOTIDE SEQUENCE [LARGE SCALE GENOMIC DNA]</scope>
    <source>
        <strain evidence="4 5">ATCC 49175</strain>
    </source>
</reference>
<evidence type="ECO:0000256" key="1">
    <source>
        <dbReference type="ARBA" id="ARBA00008950"/>
    </source>
</evidence>
<comment type="caution">
    <text evidence="4">The sequence shown here is derived from an EMBL/GenBank/DDBJ whole genome shotgun (WGS) entry which is preliminary data.</text>
</comment>
<evidence type="ECO:0000313" key="5">
    <source>
        <dbReference type="Proteomes" id="UP000005926"/>
    </source>
</evidence>
<dbReference type="InterPro" id="IPR041802">
    <property type="entry name" value="MPP_YfcE"/>
</dbReference>
<evidence type="ECO:0000259" key="3">
    <source>
        <dbReference type="Pfam" id="PF12850"/>
    </source>
</evidence>